<evidence type="ECO:0000313" key="3">
    <source>
        <dbReference type="Proteomes" id="UP000536746"/>
    </source>
</evidence>
<dbReference type="EMBL" id="JABFMT010000006">
    <property type="protein sequence ID" value="NUU01533.1"/>
    <property type="molecule type" value="Genomic_DNA"/>
</dbReference>
<keyword evidence="3" id="KW-1185">Reference proteome</keyword>
<dbReference type="CDD" id="cd08349">
    <property type="entry name" value="BLMA_like"/>
    <property type="match status" value="1"/>
</dbReference>
<reference evidence="2 3" key="1">
    <citation type="journal article" date="2020" name="Front. Plant Sci.">
        <title>Isolation of Rhizosphere Bacteria That Improve Quality and Water Stress Tolerance in Greenhouse Ornamentals.</title>
        <authorList>
            <person name="Nordstedt N.P."/>
            <person name="Jones M.L."/>
        </authorList>
    </citation>
    <scope>NUCLEOTIDE SEQUENCE [LARGE SCALE GENOMIC DNA]</scope>
    <source>
        <strain evidence="2 3">C6C2</strain>
    </source>
</reference>
<dbReference type="Pfam" id="PF19581">
    <property type="entry name" value="Glyoxalase_7"/>
    <property type="match status" value="1"/>
</dbReference>
<dbReference type="Proteomes" id="UP000536746">
    <property type="component" value="Unassembled WGS sequence"/>
</dbReference>
<evidence type="ECO:0000256" key="1">
    <source>
        <dbReference type="ARBA" id="ARBA00023251"/>
    </source>
</evidence>
<dbReference type="RefSeq" id="WP_079217677.1">
    <property type="nucleotide sequence ID" value="NZ_CP018845.1"/>
</dbReference>
<name>A0ABX2LWD8_9BURK</name>
<protein>
    <submittedName>
        <fullName evidence="2">VOC family protein</fullName>
    </submittedName>
</protein>
<dbReference type="InterPro" id="IPR029068">
    <property type="entry name" value="Glyas_Bleomycin-R_OHBP_Dase"/>
</dbReference>
<evidence type="ECO:0000313" key="2">
    <source>
        <dbReference type="EMBL" id="NUU01533.1"/>
    </source>
</evidence>
<dbReference type="Gene3D" id="3.10.180.10">
    <property type="entry name" value="2,3-Dihydroxybiphenyl 1,2-Dioxygenase, domain 1"/>
    <property type="match status" value="1"/>
</dbReference>
<comment type="caution">
    <text evidence="2">The sequence shown here is derived from an EMBL/GenBank/DDBJ whole genome shotgun (WGS) entry which is preliminary data.</text>
</comment>
<accession>A0ABX2LWD8</accession>
<dbReference type="SUPFAM" id="SSF54593">
    <property type="entry name" value="Glyoxalase/Bleomycin resistance protein/Dihydroxybiphenyl dioxygenase"/>
    <property type="match status" value="1"/>
</dbReference>
<dbReference type="InterPro" id="IPR000335">
    <property type="entry name" value="Bleomycin-R"/>
</dbReference>
<sequence length="120" mass="13289">MTQDAFGKSIPVLPSQDIERALSFYASVLGFKTHRFEGNGYGIAVRGGTEIHFWACDDRRIAENSSCYLRVLDVRAVHAELSPKLPGLGDVVITAWGMDELYVIDPDGNLLKFGQERDGE</sequence>
<proteinExistence type="predicted"/>
<gene>
    <name evidence="2" type="ORF">HNO84_07985</name>
</gene>
<organism evidence="2 3">
    <name type="scientific">Herbaspirillum robiniae</name>
    <dbReference type="NCBI Taxonomy" id="2014887"/>
    <lineage>
        <taxon>Bacteria</taxon>
        <taxon>Pseudomonadati</taxon>
        <taxon>Pseudomonadota</taxon>
        <taxon>Betaproteobacteria</taxon>
        <taxon>Burkholderiales</taxon>
        <taxon>Oxalobacteraceae</taxon>
        <taxon>Herbaspirillum</taxon>
    </lineage>
</organism>
<keyword evidence="1" id="KW-0046">Antibiotic resistance</keyword>